<comment type="caution">
    <text evidence="1">The sequence shown here is derived from an EMBL/GenBank/DDBJ whole genome shotgun (WGS) entry which is preliminary data.</text>
</comment>
<dbReference type="Proteomes" id="UP000190626">
    <property type="component" value="Unassembled WGS sequence"/>
</dbReference>
<accession>A0A1V4HSI1</accession>
<dbReference type="EMBL" id="MBTG01000001">
    <property type="protein sequence ID" value="OPH61891.1"/>
    <property type="molecule type" value="Genomic_DNA"/>
</dbReference>
<dbReference type="STRING" id="1469647.BC351_01220"/>
<dbReference type="AlphaFoldDB" id="A0A1V4HSI1"/>
<proteinExistence type="predicted"/>
<protein>
    <submittedName>
        <fullName evidence="1">Uncharacterized protein</fullName>
    </submittedName>
</protein>
<evidence type="ECO:0000313" key="2">
    <source>
        <dbReference type="Proteomes" id="UP000190626"/>
    </source>
</evidence>
<dbReference type="RefSeq" id="WP_079408892.1">
    <property type="nucleotide sequence ID" value="NZ_MBTG01000001.1"/>
</dbReference>
<sequence>MSNEKKEYWINRIYEEILTGNEELYDDFSFDFKNIETSPTSLIVDVQLRFGSKTTNQDDAMKTLNKVGKLLELLLTK</sequence>
<dbReference type="OrthoDB" id="9982436at2"/>
<name>A0A1V4HSI1_9BACL</name>
<organism evidence="1 2">
    <name type="scientific">Paenibacillus ferrarius</name>
    <dbReference type="NCBI Taxonomy" id="1469647"/>
    <lineage>
        <taxon>Bacteria</taxon>
        <taxon>Bacillati</taxon>
        <taxon>Bacillota</taxon>
        <taxon>Bacilli</taxon>
        <taxon>Bacillales</taxon>
        <taxon>Paenibacillaceae</taxon>
        <taxon>Paenibacillus</taxon>
    </lineage>
</organism>
<keyword evidence="2" id="KW-1185">Reference proteome</keyword>
<evidence type="ECO:0000313" key="1">
    <source>
        <dbReference type="EMBL" id="OPH61891.1"/>
    </source>
</evidence>
<reference evidence="2" key="1">
    <citation type="submission" date="2016-07" db="EMBL/GenBank/DDBJ databases">
        <authorList>
            <person name="Florea S."/>
            <person name="Webb J.S."/>
            <person name="Jaromczyk J."/>
            <person name="Schardl C.L."/>
        </authorList>
    </citation>
    <scope>NUCLEOTIDE SEQUENCE [LARGE SCALE GENOMIC DNA]</scope>
    <source>
        <strain evidence="2">CY1</strain>
    </source>
</reference>
<gene>
    <name evidence="1" type="ORF">BC351_01220</name>
</gene>